<dbReference type="Gene3D" id="2.20.28.160">
    <property type="match status" value="1"/>
</dbReference>
<name>A0A9D1UGC2_9FIRM</name>
<protein>
    <submittedName>
        <fullName evidence="1">Zinc-ribbon domain-containing protein</fullName>
    </submittedName>
</protein>
<evidence type="ECO:0000313" key="1">
    <source>
        <dbReference type="EMBL" id="HIW85561.1"/>
    </source>
</evidence>
<reference evidence="1" key="1">
    <citation type="journal article" date="2021" name="PeerJ">
        <title>Extensive microbial diversity within the chicken gut microbiome revealed by metagenomics and culture.</title>
        <authorList>
            <person name="Gilroy R."/>
            <person name="Ravi A."/>
            <person name="Getino M."/>
            <person name="Pursley I."/>
            <person name="Horton D.L."/>
            <person name="Alikhan N.F."/>
            <person name="Baker D."/>
            <person name="Gharbi K."/>
            <person name="Hall N."/>
            <person name="Watson M."/>
            <person name="Adriaenssens E.M."/>
            <person name="Foster-Nyarko E."/>
            <person name="Jarju S."/>
            <person name="Secka A."/>
            <person name="Antonio M."/>
            <person name="Oren A."/>
            <person name="Chaudhuri R.R."/>
            <person name="La Ragione R."/>
            <person name="Hildebrand F."/>
            <person name="Pallen M.J."/>
        </authorList>
    </citation>
    <scope>NUCLEOTIDE SEQUENCE</scope>
    <source>
        <strain evidence="1">421</strain>
    </source>
</reference>
<dbReference type="NCBIfam" id="NF045650">
    <property type="entry name" value="CD1247_Nterm"/>
    <property type="match status" value="1"/>
</dbReference>
<proteinExistence type="predicted"/>
<gene>
    <name evidence="1" type="ORF">IAA48_03610</name>
</gene>
<evidence type="ECO:0000313" key="2">
    <source>
        <dbReference type="Proteomes" id="UP000824205"/>
    </source>
</evidence>
<dbReference type="EMBL" id="DXGE01000015">
    <property type="protein sequence ID" value="HIW85561.1"/>
    <property type="molecule type" value="Genomic_DNA"/>
</dbReference>
<dbReference type="AlphaFoldDB" id="A0A9D1UGC2"/>
<dbReference type="InterPro" id="IPR054688">
    <property type="entry name" value="CD1247_N"/>
</dbReference>
<reference evidence="1" key="2">
    <citation type="submission" date="2021-04" db="EMBL/GenBank/DDBJ databases">
        <authorList>
            <person name="Gilroy R."/>
        </authorList>
    </citation>
    <scope>NUCLEOTIDE SEQUENCE</scope>
    <source>
        <strain evidence="1">421</strain>
    </source>
</reference>
<accession>A0A9D1UGC2</accession>
<dbReference type="Proteomes" id="UP000824205">
    <property type="component" value="Unassembled WGS sequence"/>
</dbReference>
<sequence>MNTAESLGYLKGLLDGLDFDDDKKDTKMFKAIVEVLENIIEDIDDVNEDMDLLAEQVDGIDDDLAEVEDYLSECDDCDCCCDDGEDGDYAITCPACGEEFTVDEDTVMEGSIECPACGELLEFEIEDEPESDGESQE</sequence>
<comment type="caution">
    <text evidence="1">The sequence shown here is derived from an EMBL/GenBank/DDBJ whole genome shotgun (WGS) entry which is preliminary data.</text>
</comment>
<organism evidence="1 2">
    <name type="scientific">Candidatus Eubacterium faecipullorum</name>
    <dbReference type="NCBI Taxonomy" id="2838571"/>
    <lineage>
        <taxon>Bacteria</taxon>
        <taxon>Bacillati</taxon>
        <taxon>Bacillota</taxon>
        <taxon>Clostridia</taxon>
        <taxon>Eubacteriales</taxon>
        <taxon>Eubacteriaceae</taxon>
        <taxon>Eubacterium</taxon>
    </lineage>
</organism>